<accession>A0ABV0QLM3</accession>
<organism evidence="2 3">
    <name type="scientific">Xenoophorus captivus</name>
    <dbReference type="NCBI Taxonomy" id="1517983"/>
    <lineage>
        <taxon>Eukaryota</taxon>
        <taxon>Metazoa</taxon>
        <taxon>Chordata</taxon>
        <taxon>Craniata</taxon>
        <taxon>Vertebrata</taxon>
        <taxon>Euteleostomi</taxon>
        <taxon>Actinopterygii</taxon>
        <taxon>Neopterygii</taxon>
        <taxon>Teleostei</taxon>
        <taxon>Neoteleostei</taxon>
        <taxon>Acanthomorphata</taxon>
        <taxon>Ovalentaria</taxon>
        <taxon>Atherinomorphae</taxon>
        <taxon>Cyprinodontiformes</taxon>
        <taxon>Goodeidae</taxon>
        <taxon>Xenoophorus</taxon>
    </lineage>
</organism>
<keyword evidence="3" id="KW-1185">Reference proteome</keyword>
<reference evidence="2 3" key="1">
    <citation type="submission" date="2021-06" db="EMBL/GenBank/DDBJ databases">
        <authorList>
            <person name="Palmer J.M."/>
        </authorList>
    </citation>
    <scope>NUCLEOTIDE SEQUENCE [LARGE SCALE GENOMIC DNA]</scope>
    <source>
        <strain evidence="2 3">XC_2019</strain>
        <tissue evidence="2">Muscle</tissue>
    </source>
</reference>
<proteinExistence type="predicted"/>
<feature type="region of interest" description="Disordered" evidence="1">
    <location>
        <begin position="48"/>
        <end position="116"/>
    </location>
</feature>
<protein>
    <recommendedName>
        <fullName evidence="4">Prolactin receptor</fullName>
    </recommendedName>
</protein>
<feature type="compositionally biased region" description="Polar residues" evidence="1">
    <location>
        <begin position="49"/>
        <end position="64"/>
    </location>
</feature>
<evidence type="ECO:0000313" key="2">
    <source>
        <dbReference type="EMBL" id="MEQ2196741.1"/>
    </source>
</evidence>
<feature type="non-terminal residue" evidence="2">
    <location>
        <position position="1"/>
    </location>
</feature>
<comment type="caution">
    <text evidence="2">The sequence shown here is derived from an EMBL/GenBank/DDBJ whole genome shotgun (WGS) entry which is preliminary data.</text>
</comment>
<evidence type="ECO:0000256" key="1">
    <source>
        <dbReference type="SAM" id="MobiDB-lite"/>
    </source>
</evidence>
<dbReference type="EMBL" id="JAHRIN010017042">
    <property type="protein sequence ID" value="MEQ2196741.1"/>
    <property type="molecule type" value="Genomic_DNA"/>
</dbReference>
<gene>
    <name evidence="2" type="ORF">XENOCAPTIV_011017</name>
</gene>
<sequence length="116" mass="12825">HLLLWTNFEPHWLKTSASNMNPDRPGCYLHCADVLAVNNFKKDLGCGKSQRTMSAATQSQNTAPKPSPVLTLTPPTVQNKIKKPLQSPCTEQVNSMEGTEQLQTACVTQRQSSSRE</sequence>
<feature type="compositionally biased region" description="Polar residues" evidence="1">
    <location>
        <begin position="87"/>
        <end position="116"/>
    </location>
</feature>
<dbReference type="Proteomes" id="UP001434883">
    <property type="component" value="Unassembled WGS sequence"/>
</dbReference>
<evidence type="ECO:0000313" key="3">
    <source>
        <dbReference type="Proteomes" id="UP001434883"/>
    </source>
</evidence>
<feature type="compositionally biased region" description="Low complexity" evidence="1">
    <location>
        <begin position="68"/>
        <end position="77"/>
    </location>
</feature>
<evidence type="ECO:0008006" key="4">
    <source>
        <dbReference type="Google" id="ProtNLM"/>
    </source>
</evidence>
<name>A0ABV0QLM3_9TELE</name>